<keyword evidence="7 8" id="KW-0472">Membrane</keyword>
<keyword evidence="5" id="KW-0029">Amino-acid transport</keyword>
<comment type="similarity">
    <text evidence="2">Belongs to the amino acid/polyamine transporter 2 family.</text>
</comment>
<feature type="transmembrane region" description="Helical" evidence="8">
    <location>
        <begin position="281"/>
        <end position="306"/>
    </location>
</feature>
<feature type="transmembrane region" description="Helical" evidence="8">
    <location>
        <begin position="351"/>
        <end position="373"/>
    </location>
</feature>
<feature type="transmembrane region" description="Helical" evidence="8">
    <location>
        <begin position="122"/>
        <end position="139"/>
    </location>
</feature>
<keyword evidence="12" id="KW-1185">Reference proteome</keyword>
<reference evidence="11 12" key="2">
    <citation type="submission" date="2024-07" db="EMBL/GenBank/DDBJ databases">
        <authorList>
            <person name="Akdeniz Z."/>
        </authorList>
    </citation>
    <scope>NUCLEOTIDE SEQUENCE [LARGE SCALE GENOMIC DNA]</scope>
</reference>
<evidence type="ECO:0000256" key="5">
    <source>
        <dbReference type="ARBA" id="ARBA00022970"/>
    </source>
</evidence>
<dbReference type="InterPro" id="IPR013057">
    <property type="entry name" value="AA_transpt_TM"/>
</dbReference>
<organism evidence="10">
    <name type="scientific">Hexamita inflata</name>
    <dbReference type="NCBI Taxonomy" id="28002"/>
    <lineage>
        <taxon>Eukaryota</taxon>
        <taxon>Metamonada</taxon>
        <taxon>Diplomonadida</taxon>
        <taxon>Hexamitidae</taxon>
        <taxon>Hexamitinae</taxon>
        <taxon>Hexamita</taxon>
    </lineage>
</organism>
<dbReference type="GO" id="GO:0015179">
    <property type="term" value="F:L-amino acid transmembrane transporter activity"/>
    <property type="evidence" value="ECO:0007669"/>
    <property type="project" value="TreeGrafter"/>
</dbReference>
<evidence type="ECO:0000256" key="3">
    <source>
        <dbReference type="ARBA" id="ARBA00022448"/>
    </source>
</evidence>
<dbReference type="EMBL" id="CAXDID020000012">
    <property type="protein sequence ID" value="CAL5980637.1"/>
    <property type="molecule type" value="Genomic_DNA"/>
</dbReference>
<evidence type="ECO:0000256" key="2">
    <source>
        <dbReference type="ARBA" id="ARBA00008066"/>
    </source>
</evidence>
<evidence type="ECO:0000256" key="6">
    <source>
        <dbReference type="ARBA" id="ARBA00022989"/>
    </source>
</evidence>
<gene>
    <name evidence="10" type="ORF">HINF_LOCUS11005</name>
    <name evidence="11" type="ORF">HINF_LOCUS6272</name>
</gene>
<feature type="transmembrane region" description="Helical" evidence="8">
    <location>
        <begin position="326"/>
        <end position="345"/>
    </location>
</feature>
<keyword evidence="6 8" id="KW-1133">Transmembrane helix</keyword>
<reference evidence="10" key="1">
    <citation type="submission" date="2023-06" db="EMBL/GenBank/DDBJ databases">
        <authorList>
            <person name="Kurt Z."/>
        </authorList>
    </citation>
    <scope>NUCLEOTIDE SEQUENCE</scope>
</reference>
<feature type="transmembrane region" description="Helical" evidence="8">
    <location>
        <begin position="80"/>
        <end position="102"/>
    </location>
</feature>
<feature type="transmembrane region" description="Helical" evidence="8">
    <location>
        <begin position="36"/>
        <end position="59"/>
    </location>
</feature>
<evidence type="ECO:0000313" key="11">
    <source>
        <dbReference type="EMBL" id="CAL5980637.1"/>
    </source>
</evidence>
<evidence type="ECO:0000256" key="7">
    <source>
        <dbReference type="ARBA" id="ARBA00023136"/>
    </source>
</evidence>
<evidence type="ECO:0000256" key="8">
    <source>
        <dbReference type="SAM" id="Phobius"/>
    </source>
</evidence>
<evidence type="ECO:0000256" key="4">
    <source>
        <dbReference type="ARBA" id="ARBA00022692"/>
    </source>
</evidence>
<feature type="transmembrane region" description="Helical" evidence="8">
    <location>
        <begin position="516"/>
        <end position="537"/>
    </location>
</feature>
<dbReference type="Pfam" id="PF01490">
    <property type="entry name" value="Aa_trans"/>
    <property type="match status" value="1"/>
</dbReference>
<proteinExistence type="inferred from homology"/>
<feature type="transmembrane region" description="Helical" evidence="8">
    <location>
        <begin position="12"/>
        <end position="30"/>
    </location>
</feature>
<dbReference type="PROSITE" id="PS51257">
    <property type="entry name" value="PROKAR_LIPOPROTEIN"/>
    <property type="match status" value="1"/>
</dbReference>
<feature type="transmembrane region" description="Helical" evidence="8">
    <location>
        <begin position="237"/>
        <end position="261"/>
    </location>
</feature>
<dbReference type="PANTHER" id="PTHR22950">
    <property type="entry name" value="AMINO ACID TRANSPORTER"/>
    <property type="match status" value="1"/>
</dbReference>
<dbReference type="EMBL" id="CATOUU010000279">
    <property type="protein sequence ID" value="CAI9923360.1"/>
    <property type="molecule type" value="Genomic_DNA"/>
</dbReference>
<name>A0AA86NNM6_9EUKA</name>
<accession>A0AA86NNM6</accession>
<feature type="domain" description="Amino acid transporter transmembrane" evidence="9">
    <location>
        <begin position="7"/>
        <end position="370"/>
    </location>
</feature>
<comment type="subcellular location">
    <subcellularLocation>
        <location evidence="1">Membrane</location>
        <topology evidence="1">Multi-pass membrane protein</topology>
    </subcellularLocation>
</comment>
<evidence type="ECO:0000256" key="1">
    <source>
        <dbReference type="ARBA" id="ARBA00004141"/>
    </source>
</evidence>
<protein>
    <submittedName>
        <fullName evidence="10">Amino acid transporter family protein</fullName>
    </submittedName>
    <submittedName>
        <fullName evidence="11">Amino_acid transporter family protein</fullName>
    </submittedName>
</protein>
<dbReference type="PANTHER" id="PTHR22950:SF458">
    <property type="entry name" value="SODIUM-COUPLED NEUTRAL AMINO ACID TRANSPORTER 11-RELATED"/>
    <property type="match status" value="1"/>
</dbReference>
<evidence type="ECO:0000313" key="10">
    <source>
        <dbReference type="EMBL" id="CAI9923360.1"/>
    </source>
</evidence>
<evidence type="ECO:0000313" key="12">
    <source>
        <dbReference type="Proteomes" id="UP001642409"/>
    </source>
</evidence>
<dbReference type="Proteomes" id="UP001642409">
    <property type="component" value="Unassembled WGS sequence"/>
</dbReference>
<dbReference type="GO" id="GO:0016020">
    <property type="term" value="C:membrane"/>
    <property type="evidence" value="ECO:0007669"/>
    <property type="project" value="UniProtKB-SubCell"/>
</dbReference>
<sequence>MNKGRQTGSTSITLLSQMLGASLLSCSFIVHKLGWVLALIAFVFTIVYDIFMYRFIVAASHYTQARSYREVTEKVVSKNLSVLLEISIIITYFGYVTAYIIISSAAIGTFIKNIFHYDANAYVVKAILSSCVIFPLCLLKSLKQLSKVAGISGIAIFIFSFSVIAYFFIHLKSGVLCEGEGKTIKYSLNAFPDASKFMSFLYFLMYIPSLQGNFTAQTIIPTLLKEMQGPGVIKTKIVQISIVIALMLAFFLYIFIGFMGAGMFGGDIQDNLLKSFAPCKWVWIDICGLLYAFIVIVAYPLVLYPIKISIVGMCKKDPNTKLGYKIQVFITICFVVLSTALAMVLESIVAIFGLFAAVSGIIFYFAVPICIIVQFPKLKHENSHLDKMDEGEVVVDPVLVGVMATMGGTVQRARALSNKLFPASENGEEKPRTVSFLKPRTLSIAVEDDGTQKIRTASFVKRVESLSHISEENAKHTEHKEDLLNEVVAEEHSTVTVEEVTVDIGTGEVSKGRKTVGVVSIVIFTLICAVGVGMNGIDVADSFKNKK</sequence>
<dbReference type="AlphaFoldDB" id="A0AA86NNM6"/>
<comment type="caution">
    <text evidence="10">The sequence shown here is derived from an EMBL/GenBank/DDBJ whole genome shotgun (WGS) entry which is preliminary data.</text>
</comment>
<feature type="transmembrane region" description="Helical" evidence="8">
    <location>
        <begin position="197"/>
        <end position="216"/>
    </location>
</feature>
<feature type="transmembrane region" description="Helical" evidence="8">
    <location>
        <begin position="151"/>
        <end position="169"/>
    </location>
</feature>
<keyword evidence="4 8" id="KW-0812">Transmembrane</keyword>
<keyword evidence="3" id="KW-0813">Transport</keyword>
<evidence type="ECO:0000259" key="9">
    <source>
        <dbReference type="Pfam" id="PF01490"/>
    </source>
</evidence>